<gene>
    <name evidence="3" type="ORF">LRS13_25015</name>
</gene>
<dbReference type="InterPro" id="IPR038296">
    <property type="entry name" value="ParD_sf"/>
</dbReference>
<reference evidence="4" key="1">
    <citation type="submission" date="2021-11" db="EMBL/GenBank/DDBJ databases">
        <title>Cultivation dependent microbiological survey of springs from the worlds oldest radium mine currently devoted to the extraction of radon-saturated water.</title>
        <authorList>
            <person name="Kapinusova G."/>
            <person name="Smrhova T."/>
            <person name="Strejcek M."/>
            <person name="Suman J."/>
            <person name="Jani K."/>
            <person name="Pajer P."/>
            <person name="Uhlik O."/>
        </authorList>
    </citation>
    <scope>NUCLEOTIDE SEQUENCE [LARGE SCALE GENOMIC DNA]</scope>
    <source>
        <strain evidence="4">J379</strain>
    </source>
</reference>
<evidence type="ECO:0000259" key="2">
    <source>
        <dbReference type="Pfam" id="PF22513"/>
    </source>
</evidence>
<dbReference type="EMBL" id="CP088295">
    <property type="protein sequence ID" value="UUY03876.1"/>
    <property type="molecule type" value="Genomic_DNA"/>
</dbReference>
<proteinExistence type="predicted"/>
<feature type="domain" description="Antitoxin FitA-like ribbon-helix-helix" evidence="2">
    <location>
        <begin position="2"/>
        <end position="39"/>
    </location>
</feature>
<dbReference type="Pfam" id="PF22513">
    <property type="entry name" value="FitA-like_RHH"/>
    <property type="match status" value="1"/>
</dbReference>
<feature type="region of interest" description="Disordered" evidence="1">
    <location>
        <begin position="55"/>
        <end position="75"/>
    </location>
</feature>
<dbReference type="Proteomes" id="UP001058860">
    <property type="component" value="Chromosome"/>
</dbReference>
<dbReference type="InterPro" id="IPR010985">
    <property type="entry name" value="Ribbon_hlx_hlx"/>
</dbReference>
<dbReference type="SUPFAM" id="SSF47598">
    <property type="entry name" value="Ribbon-helix-helix"/>
    <property type="match status" value="1"/>
</dbReference>
<dbReference type="InterPro" id="IPR053853">
    <property type="entry name" value="FitA-like_RHH"/>
</dbReference>
<keyword evidence="4" id="KW-1185">Reference proteome</keyword>
<accession>A0ABY5PGU7</accession>
<dbReference type="RefSeq" id="WP_353864375.1">
    <property type="nucleotide sequence ID" value="NZ_CP088295.1"/>
</dbReference>
<evidence type="ECO:0000256" key="1">
    <source>
        <dbReference type="SAM" id="MobiDB-lite"/>
    </source>
</evidence>
<name>A0ABY5PGU7_9ACTN</name>
<dbReference type="Gene3D" id="6.10.180.10">
    <property type="entry name" value="Antitoxin ParD"/>
    <property type="match status" value="1"/>
</dbReference>
<evidence type="ECO:0000313" key="3">
    <source>
        <dbReference type="EMBL" id="UUY03876.1"/>
    </source>
</evidence>
<organism evidence="3 4">
    <name type="scientific">Svornostia abyssi</name>
    <dbReference type="NCBI Taxonomy" id="2898438"/>
    <lineage>
        <taxon>Bacteria</taxon>
        <taxon>Bacillati</taxon>
        <taxon>Actinomycetota</taxon>
        <taxon>Thermoleophilia</taxon>
        <taxon>Solirubrobacterales</taxon>
        <taxon>Baekduiaceae</taxon>
        <taxon>Svornostia</taxon>
    </lineage>
</organism>
<protein>
    <recommendedName>
        <fullName evidence="2">Antitoxin FitA-like ribbon-helix-helix domain-containing protein</fullName>
    </recommendedName>
</protein>
<evidence type="ECO:0000313" key="4">
    <source>
        <dbReference type="Proteomes" id="UP001058860"/>
    </source>
</evidence>
<sequence length="75" mass="8498">MATLQVRNVPEDFHRRLKARAAARGQSLSDYVLDELRVAADRPTMQEWLNRVAALPPQEHTPPPAADVIAAERRR</sequence>